<dbReference type="EMBL" id="SOEC01000008">
    <property type="protein sequence ID" value="TDX29097.1"/>
    <property type="molecule type" value="Genomic_DNA"/>
</dbReference>
<proteinExistence type="predicted"/>
<reference evidence="1 2" key="1">
    <citation type="submission" date="2019-03" db="EMBL/GenBank/DDBJ databases">
        <title>Freshwater and sediment microbial communities from various areas in North America, analyzing microbe dynamics in response to fracking.</title>
        <authorList>
            <person name="Lamendella R."/>
        </authorList>
    </citation>
    <scope>NUCLEOTIDE SEQUENCE [LARGE SCALE GENOMIC DNA]</scope>
    <source>
        <strain evidence="1 2">6_TX</strain>
    </source>
</reference>
<dbReference type="RefSeq" id="WP_134017940.1">
    <property type="nucleotide sequence ID" value="NZ_SOEC01000008.1"/>
</dbReference>
<dbReference type="OrthoDB" id="6168755at2"/>
<sequence length="126" mass="13415">MQIKVLATGIAPDYYELAGETVTAHVGAESDNYDLSVLAEGDSVTDVSPVGGVTPIRSATRENGVLKVVLCQKVGAGHWSESDWIDASAYDPEGLNVVFDETKVFAGTPVFHTRQGPMTFSEPQEA</sequence>
<protein>
    <submittedName>
        <fullName evidence="1">Uncharacterized protein</fullName>
    </submittedName>
</protein>
<dbReference type="Proteomes" id="UP000294489">
    <property type="component" value="Unassembled WGS sequence"/>
</dbReference>
<dbReference type="AlphaFoldDB" id="A0A4R8FUB0"/>
<organism evidence="1 2">
    <name type="scientific">Modicisalibacter xianhensis</name>
    <dbReference type="NCBI Taxonomy" id="442341"/>
    <lineage>
        <taxon>Bacteria</taxon>
        <taxon>Pseudomonadati</taxon>
        <taxon>Pseudomonadota</taxon>
        <taxon>Gammaproteobacteria</taxon>
        <taxon>Oceanospirillales</taxon>
        <taxon>Halomonadaceae</taxon>
        <taxon>Modicisalibacter</taxon>
    </lineage>
</organism>
<evidence type="ECO:0000313" key="1">
    <source>
        <dbReference type="EMBL" id="TDX29097.1"/>
    </source>
</evidence>
<evidence type="ECO:0000313" key="2">
    <source>
        <dbReference type="Proteomes" id="UP000294489"/>
    </source>
</evidence>
<gene>
    <name evidence="1" type="ORF">DFO67_108141</name>
</gene>
<comment type="caution">
    <text evidence="1">The sequence shown here is derived from an EMBL/GenBank/DDBJ whole genome shotgun (WGS) entry which is preliminary data.</text>
</comment>
<name>A0A4R8FUB0_9GAMM</name>
<accession>A0A4R8FUB0</accession>